<organism evidence="3 4">
    <name type="scientific">Zasmidium cellare</name>
    <name type="common">Wine cellar mold</name>
    <name type="synonym">Racodium cellare</name>
    <dbReference type="NCBI Taxonomy" id="395010"/>
    <lineage>
        <taxon>Eukaryota</taxon>
        <taxon>Fungi</taxon>
        <taxon>Dikarya</taxon>
        <taxon>Ascomycota</taxon>
        <taxon>Pezizomycotina</taxon>
        <taxon>Dothideomycetes</taxon>
        <taxon>Dothideomycetidae</taxon>
        <taxon>Mycosphaerellales</taxon>
        <taxon>Mycosphaerellaceae</taxon>
        <taxon>Zasmidium</taxon>
    </lineage>
</organism>
<reference evidence="3 4" key="1">
    <citation type="journal article" date="2023" name="G3 (Bethesda)">
        <title>A chromosome-level genome assembly of Zasmidium syzygii isolated from banana leaves.</title>
        <authorList>
            <person name="van Westerhoven A.C."/>
            <person name="Mehrabi R."/>
            <person name="Talebi R."/>
            <person name="Steentjes M.B.F."/>
            <person name="Corcolon B."/>
            <person name="Chong P.A."/>
            <person name="Kema G.H.J."/>
            <person name="Seidl M.F."/>
        </authorList>
    </citation>
    <scope>NUCLEOTIDE SEQUENCE [LARGE SCALE GENOMIC DNA]</scope>
    <source>
        <strain evidence="3 4">P124</strain>
    </source>
</reference>
<protein>
    <submittedName>
        <fullName evidence="3">Uncharacterized protein</fullName>
    </submittedName>
</protein>
<keyword evidence="2" id="KW-0732">Signal</keyword>
<evidence type="ECO:0000313" key="4">
    <source>
        <dbReference type="Proteomes" id="UP001305779"/>
    </source>
</evidence>
<feature type="chain" id="PRO_5046183690" evidence="2">
    <location>
        <begin position="18"/>
        <end position="236"/>
    </location>
</feature>
<keyword evidence="4" id="KW-1185">Reference proteome</keyword>
<evidence type="ECO:0000313" key="3">
    <source>
        <dbReference type="EMBL" id="KAK4500639.1"/>
    </source>
</evidence>
<evidence type="ECO:0000256" key="1">
    <source>
        <dbReference type="SAM" id="MobiDB-lite"/>
    </source>
</evidence>
<dbReference type="Proteomes" id="UP001305779">
    <property type="component" value="Unassembled WGS sequence"/>
</dbReference>
<evidence type="ECO:0000256" key="2">
    <source>
        <dbReference type="SAM" id="SignalP"/>
    </source>
</evidence>
<comment type="caution">
    <text evidence="3">The sequence shown here is derived from an EMBL/GenBank/DDBJ whole genome shotgun (WGS) entry which is preliminary data.</text>
</comment>
<sequence length="236" mass="25974">MRCAALLLGAFAGLTMAAPQLAVANSASTDIVTQTDETPSDAAVAGPSPPADHGFNVLPASYKYDQDGFVHMADDGVLRSYAANGTIIDALPFNNAQIKRMIAVAPGHIAPMRDHLLSVYDTVDGHDVHPDHHLNPPREMRHHKHGGPEPYENDEMYEEMDRLYEQSENEFEIVKRTLEGRPSFCIGRQCTTTAACGRLGCVVCMTWDLARDRNTYCFYEAATAQPGVWWNHDSGL</sequence>
<name>A0ABR0EGY8_ZASCE</name>
<accession>A0ABR0EGY8</accession>
<feature type="signal peptide" evidence="2">
    <location>
        <begin position="1"/>
        <end position="17"/>
    </location>
</feature>
<feature type="region of interest" description="Disordered" evidence="1">
    <location>
        <begin position="132"/>
        <end position="153"/>
    </location>
</feature>
<proteinExistence type="predicted"/>
<gene>
    <name evidence="3" type="ORF">PRZ48_008828</name>
</gene>
<dbReference type="EMBL" id="JAXOVC010000006">
    <property type="protein sequence ID" value="KAK4500639.1"/>
    <property type="molecule type" value="Genomic_DNA"/>
</dbReference>